<evidence type="ECO:0000313" key="2">
    <source>
        <dbReference type="Proteomes" id="UP000068382"/>
    </source>
</evidence>
<gene>
    <name evidence="1" type="ORF">TRIHO_07540</name>
</gene>
<keyword evidence="2" id="KW-1185">Reference proteome</keyword>
<reference evidence="1 2" key="1">
    <citation type="submission" date="2015-12" db="EMBL/GenBank/DDBJ databases">
        <title>Genome sequence of the marine Rhodobacteraceae strain O3.65, Candidatus Tritonibacter horizontis.</title>
        <authorList>
            <person name="Poehlein A."/>
            <person name="Giebel H.A."/>
            <person name="Voget S."/>
            <person name="Brinkhoff T."/>
        </authorList>
    </citation>
    <scope>NUCLEOTIDE SEQUENCE [LARGE SCALE GENOMIC DNA]</scope>
    <source>
        <strain evidence="1 2">O3.65</strain>
    </source>
</reference>
<accession>A0A132C1D6</accession>
<dbReference type="AlphaFoldDB" id="A0A132C1D6"/>
<proteinExistence type="predicted"/>
<protein>
    <submittedName>
        <fullName evidence="1">Uncharacterized protein</fullName>
    </submittedName>
</protein>
<dbReference type="EMBL" id="LPUY01000017">
    <property type="protein sequence ID" value="KUP94435.1"/>
    <property type="molecule type" value="Genomic_DNA"/>
</dbReference>
<sequence length="55" mass="5907">MRSLQLIFARHLAGPPLAASPGAGFTPTRGRDLPYAAYGAGSNIDTLSWERTYNV</sequence>
<evidence type="ECO:0000313" key="1">
    <source>
        <dbReference type="EMBL" id="KUP94435.1"/>
    </source>
</evidence>
<organism evidence="1 2">
    <name type="scientific">Tritonibacter horizontis</name>
    <dbReference type="NCBI Taxonomy" id="1768241"/>
    <lineage>
        <taxon>Bacteria</taxon>
        <taxon>Pseudomonadati</taxon>
        <taxon>Pseudomonadota</taxon>
        <taxon>Alphaproteobacteria</taxon>
        <taxon>Rhodobacterales</taxon>
        <taxon>Paracoccaceae</taxon>
        <taxon>Tritonibacter</taxon>
    </lineage>
</organism>
<dbReference type="Proteomes" id="UP000068382">
    <property type="component" value="Unassembled WGS sequence"/>
</dbReference>
<name>A0A132C1D6_9RHOB</name>
<comment type="caution">
    <text evidence="1">The sequence shown here is derived from an EMBL/GenBank/DDBJ whole genome shotgun (WGS) entry which is preliminary data.</text>
</comment>